<feature type="binding site" evidence="11">
    <location>
        <position position="241"/>
    </location>
    <ligand>
        <name>ATP</name>
        <dbReference type="ChEBI" id="CHEBI:30616"/>
    </ligand>
</feature>
<dbReference type="Gene3D" id="3.30.200.20">
    <property type="entry name" value="Phosphorylase Kinase, domain 1"/>
    <property type="match status" value="2"/>
</dbReference>
<dbReference type="EMBL" id="JBBJCI010000372">
    <property type="protein sequence ID" value="KAK7231955.1"/>
    <property type="molecule type" value="Genomic_DNA"/>
</dbReference>
<gene>
    <name evidence="14" type="primary">CDK13</name>
    <name evidence="14" type="ORF">SO694_00083167</name>
</gene>
<dbReference type="Proteomes" id="UP001363151">
    <property type="component" value="Unassembled WGS sequence"/>
</dbReference>
<dbReference type="PANTHER" id="PTHR24056:SF546">
    <property type="entry name" value="CYCLIN-DEPENDENT KINASE 12"/>
    <property type="match status" value="1"/>
</dbReference>
<dbReference type="PROSITE" id="PS00107">
    <property type="entry name" value="PROTEIN_KINASE_ATP"/>
    <property type="match status" value="1"/>
</dbReference>
<evidence type="ECO:0000256" key="9">
    <source>
        <dbReference type="ARBA" id="ARBA00041902"/>
    </source>
</evidence>
<reference evidence="14 15" key="1">
    <citation type="submission" date="2024-03" db="EMBL/GenBank/DDBJ databases">
        <title>Aureococcus anophagefferens CCMP1851 and Kratosvirus quantuckense: Draft genome of a second virus-susceptible host strain in the model system.</title>
        <authorList>
            <person name="Chase E."/>
            <person name="Truchon A.R."/>
            <person name="Schepens W."/>
            <person name="Wilhelm S.W."/>
        </authorList>
    </citation>
    <scope>NUCLEOTIDE SEQUENCE [LARGE SCALE GENOMIC DNA]</scope>
    <source>
        <strain evidence="14 15">CCMP1851</strain>
    </source>
</reference>
<keyword evidence="4 11" id="KW-0547">Nucleotide-binding</keyword>
<dbReference type="Pfam" id="PF07859">
    <property type="entry name" value="Abhydrolase_3"/>
    <property type="match status" value="1"/>
</dbReference>
<dbReference type="InterPro" id="IPR011009">
    <property type="entry name" value="Kinase-like_dom_sf"/>
</dbReference>
<evidence type="ECO:0000256" key="11">
    <source>
        <dbReference type="PROSITE-ProRule" id="PRU10141"/>
    </source>
</evidence>
<evidence type="ECO:0000256" key="1">
    <source>
        <dbReference type="ARBA" id="ARBA00006485"/>
    </source>
</evidence>
<feature type="compositionally biased region" description="Basic and acidic residues" evidence="12">
    <location>
        <begin position="284"/>
        <end position="294"/>
    </location>
</feature>
<protein>
    <recommendedName>
        <fullName evidence="8">Cyclin-dependent kinase 2 homolog</fullName>
    </recommendedName>
    <alternativeName>
        <fullName evidence="9">Cell division control protein 2 homolog</fullName>
    </alternativeName>
    <alternativeName>
        <fullName evidence="10">cdc2-related kinase 2</fullName>
    </alternativeName>
</protein>
<keyword evidence="2" id="KW-0723">Serine/threonine-protein kinase</keyword>
<dbReference type="PANTHER" id="PTHR24056">
    <property type="entry name" value="CELL DIVISION PROTEIN KINASE"/>
    <property type="match status" value="1"/>
</dbReference>
<dbReference type="SUPFAM" id="SSF56112">
    <property type="entry name" value="Protein kinase-like (PK-like)"/>
    <property type="match status" value="1"/>
</dbReference>
<comment type="caution">
    <text evidence="14">The sequence shown here is derived from an EMBL/GenBank/DDBJ whole genome shotgun (WGS) entry which is preliminary data.</text>
</comment>
<dbReference type="InterPro" id="IPR008271">
    <property type="entry name" value="Ser/Thr_kinase_AS"/>
</dbReference>
<evidence type="ECO:0000313" key="14">
    <source>
        <dbReference type="EMBL" id="KAK7231955.1"/>
    </source>
</evidence>
<organism evidence="14 15">
    <name type="scientific">Aureococcus anophagefferens</name>
    <name type="common">Harmful bloom alga</name>
    <dbReference type="NCBI Taxonomy" id="44056"/>
    <lineage>
        <taxon>Eukaryota</taxon>
        <taxon>Sar</taxon>
        <taxon>Stramenopiles</taxon>
        <taxon>Ochrophyta</taxon>
        <taxon>Pelagophyceae</taxon>
        <taxon>Pelagomonadales</taxon>
        <taxon>Pelagomonadaceae</taxon>
        <taxon>Aureococcus</taxon>
    </lineage>
</organism>
<dbReference type="InterPro" id="IPR000719">
    <property type="entry name" value="Prot_kinase_dom"/>
</dbReference>
<dbReference type="SUPFAM" id="SSF53474">
    <property type="entry name" value="alpha/beta-Hydrolases"/>
    <property type="match status" value="1"/>
</dbReference>
<dbReference type="InterPro" id="IPR017441">
    <property type="entry name" value="Protein_kinase_ATP_BS"/>
</dbReference>
<keyword evidence="15" id="KW-1185">Reference proteome</keyword>
<comment type="similarity">
    <text evidence="1">Belongs to the protein kinase superfamily. CMGC Ser/Thr protein kinase family. CDC2/CDKX subfamily.</text>
</comment>
<accession>A0ABR1FJE1</accession>
<comment type="subunit">
    <text evidence="7">May form a complex composed of at least the catalytic subunit CRK2 and a cyclin.</text>
</comment>
<evidence type="ECO:0000256" key="10">
    <source>
        <dbReference type="ARBA" id="ARBA00042858"/>
    </source>
</evidence>
<evidence type="ECO:0000259" key="13">
    <source>
        <dbReference type="PROSITE" id="PS50011"/>
    </source>
</evidence>
<dbReference type="Gene3D" id="1.10.510.10">
    <property type="entry name" value="Transferase(Phosphotransferase) domain 1"/>
    <property type="match status" value="1"/>
</dbReference>
<sequence>MAAVLCACVGAAREDGACAAADETFAVRVFRYTLEMRDGAVIDARAYAPAERDETVDRAPTASDAAAAPLGVAVFAHGGCFTTGDCESHASKSRSLASRGLVVVDTSFRHGAAHPHPAALRDLADVAAASRRLGAPFGVAGSSSGGFFALALAADPARWGAGAPFDFALAFCPVFDPRARADYLRACVAGTAGTYGAARPKEPPFPFTDLVTVGKGTYGEVYKARPGPERRSAQGDIVALKKLVQRHDDWGFPITSLREHRILLRLRHPNLVRPASPRSFRASRAGERRSEPPRRAAVRPPPPRRQVTLHEIYTPTPCYASAVYMVFEYLELDLEILIQSPIVKSIDEARVKSVMQQLLEGVHFMHKNNVMHRDLKPSNLLVNRRGDVKICDFGLARSYKPGHAYTGTVITLNYRPPELCLGCRHYGPPVDVWSVGAIFAELLGREIAIPGRGEDDYLQNVYAVCGTPSEADWPEAKRVCPKWREACAPPLAAGDPGASPARPREPYKRALADKYGKLSSLGTPLLERLLTLSPKQRVAAKDALDDDYFWEGDEPLPPGARALPWDVDSVRAARDDQLRSRKRGHY</sequence>
<dbReference type="SMART" id="SM00220">
    <property type="entry name" value="S_TKc"/>
    <property type="match status" value="1"/>
</dbReference>
<proteinExistence type="inferred from homology"/>
<evidence type="ECO:0000256" key="6">
    <source>
        <dbReference type="ARBA" id="ARBA00022840"/>
    </source>
</evidence>
<dbReference type="Pfam" id="PF00069">
    <property type="entry name" value="Pkinase"/>
    <property type="match status" value="1"/>
</dbReference>
<evidence type="ECO:0000256" key="5">
    <source>
        <dbReference type="ARBA" id="ARBA00022777"/>
    </source>
</evidence>
<keyword evidence="3" id="KW-0808">Transferase</keyword>
<evidence type="ECO:0000256" key="12">
    <source>
        <dbReference type="SAM" id="MobiDB-lite"/>
    </source>
</evidence>
<keyword evidence="5 14" id="KW-0418">Kinase</keyword>
<evidence type="ECO:0000256" key="7">
    <source>
        <dbReference type="ARBA" id="ARBA00038543"/>
    </source>
</evidence>
<evidence type="ECO:0000256" key="8">
    <source>
        <dbReference type="ARBA" id="ARBA00039612"/>
    </source>
</evidence>
<evidence type="ECO:0000256" key="2">
    <source>
        <dbReference type="ARBA" id="ARBA00022527"/>
    </source>
</evidence>
<evidence type="ECO:0000256" key="4">
    <source>
        <dbReference type="ARBA" id="ARBA00022741"/>
    </source>
</evidence>
<dbReference type="Gene3D" id="3.40.50.1820">
    <property type="entry name" value="alpha/beta hydrolase"/>
    <property type="match status" value="1"/>
</dbReference>
<dbReference type="PROSITE" id="PS00108">
    <property type="entry name" value="PROTEIN_KINASE_ST"/>
    <property type="match status" value="1"/>
</dbReference>
<dbReference type="InterPro" id="IPR050108">
    <property type="entry name" value="CDK"/>
</dbReference>
<dbReference type="GO" id="GO:0016301">
    <property type="term" value="F:kinase activity"/>
    <property type="evidence" value="ECO:0007669"/>
    <property type="project" value="UniProtKB-KW"/>
</dbReference>
<name>A0ABR1FJE1_AURAN</name>
<dbReference type="InterPro" id="IPR013094">
    <property type="entry name" value="AB_hydrolase_3"/>
</dbReference>
<dbReference type="InterPro" id="IPR029058">
    <property type="entry name" value="AB_hydrolase_fold"/>
</dbReference>
<evidence type="ECO:0000256" key="3">
    <source>
        <dbReference type="ARBA" id="ARBA00022679"/>
    </source>
</evidence>
<feature type="region of interest" description="Disordered" evidence="12">
    <location>
        <begin position="275"/>
        <end position="305"/>
    </location>
</feature>
<evidence type="ECO:0000313" key="15">
    <source>
        <dbReference type="Proteomes" id="UP001363151"/>
    </source>
</evidence>
<feature type="domain" description="Protein kinase" evidence="13">
    <location>
        <begin position="207"/>
        <end position="549"/>
    </location>
</feature>
<keyword evidence="6 11" id="KW-0067">ATP-binding</keyword>
<dbReference type="PROSITE" id="PS50011">
    <property type="entry name" value="PROTEIN_KINASE_DOM"/>
    <property type="match status" value="1"/>
</dbReference>